<dbReference type="PANTHER" id="PTHR48081:SF33">
    <property type="entry name" value="KYNURENINE FORMAMIDASE"/>
    <property type="match status" value="1"/>
</dbReference>
<keyword evidence="2" id="KW-0472">Membrane</keyword>
<comment type="caution">
    <text evidence="4">The sequence shown here is derived from an EMBL/GenBank/DDBJ whole genome shotgun (WGS) entry which is preliminary data.</text>
</comment>
<dbReference type="SUPFAM" id="SSF53474">
    <property type="entry name" value="alpha/beta-Hydrolases"/>
    <property type="match status" value="1"/>
</dbReference>
<accession>A0A2N5Y5U8</accession>
<dbReference type="Gene3D" id="3.40.50.1820">
    <property type="entry name" value="alpha/beta hydrolase"/>
    <property type="match status" value="1"/>
</dbReference>
<dbReference type="PANTHER" id="PTHR48081">
    <property type="entry name" value="AB HYDROLASE SUPERFAMILY PROTEIN C4A8.06C"/>
    <property type="match status" value="1"/>
</dbReference>
<dbReference type="InterPro" id="IPR029058">
    <property type="entry name" value="AB_hydrolase_fold"/>
</dbReference>
<proteinExistence type="predicted"/>
<evidence type="ECO:0000313" key="4">
    <source>
        <dbReference type="EMBL" id="PLW83752.1"/>
    </source>
</evidence>
<feature type="transmembrane region" description="Helical" evidence="2">
    <location>
        <begin position="50"/>
        <end position="69"/>
    </location>
</feature>
<sequence length="336" mass="35304">MNLNLWREGWGQVSLCSIHAVDATKRDLTPPPSIVYNSPLNFYSRDRVSMSIRLCSVVLFGVLFSRIALAAGSMTMPVAFSDVEALPAAAAAAEYRYGAAPSQFARLWLPGVSAEPGNGSPVIVLIHGGCWLQRYDLVHVSSLAAALAARGFAVWVPEYRRVGEDGGGWPGTADDVYAAIMSLQVVPGLDLQQVLLAGHSAGGQLALWAASQAPAFASHNIIVQGVVGLAAITDLEAYARGSNSCEKVTPQFMGGTPEQVPEHYATASPAELGLQLPTILVHGSADPLVSPAQAHALVGAEVINIEGAGHFDLIHPHIAAFQVLVAALNRLLEPAP</sequence>
<dbReference type="AlphaFoldDB" id="A0A2N5Y5U8"/>
<reference evidence="5" key="1">
    <citation type="submission" date="2017-11" db="EMBL/GenBank/DDBJ databases">
        <title>The draft genome sequence of Chromatocurvus sp. F02.</title>
        <authorList>
            <person name="Du Z.-J."/>
            <person name="Chang Y.-Q."/>
        </authorList>
    </citation>
    <scope>NUCLEOTIDE SEQUENCE [LARGE SCALE GENOMIC DNA]</scope>
    <source>
        <strain evidence="5">F02</strain>
    </source>
</reference>
<evidence type="ECO:0000256" key="2">
    <source>
        <dbReference type="SAM" id="Phobius"/>
    </source>
</evidence>
<dbReference type="EMBL" id="PKLZ01000002">
    <property type="protein sequence ID" value="PLW83752.1"/>
    <property type="molecule type" value="Genomic_DNA"/>
</dbReference>
<protein>
    <submittedName>
        <fullName evidence="4">Alpha/beta hydrolase</fullName>
    </submittedName>
</protein>
<organism evidence="4 5">
    <name type="scientific">Kineobactrum sediminis</name>
    <dbReference type="NCBI Taxonomy" id="1905677"/>
    <lineage>
        <taxon>Bacteria</taxon>
        <taxon>Pseudomonadati</taxon>
        <taxon>Pseudomonadota</taxon>
        <taxon>Gammaproteobacteria</taxon>
        <taxon>Cellvibrionales</taxon>
        <taxon>Halieaceae</taxon>
        <taxon>Kineobactrum</taxon>
    </lineage>
</organism>
<dbReference type="Pfam" id="PF20434">
    <property type="entry name" value="BD-FAE"/>
    <property type="match status" value="1"/>
</dbReference>
<gene>
    <name evidence="4" type="ORF">CWI75_05250</name>
</gene>
<dbReference type="Proteomes" id="UP000234845">
    <property type="component" value="Unassembled WGS sequence"/>
</dbReference>
<dbReference type="InterPro" id="IPR049492">
    <property type="entry name" value="BD-FAE-like_dom"/>
</dbReference>
<feature type="domain" description="BD-FAE-like" evidence="3">
    <location>
        <begin position="118"/>
        <end position="298"/>
    </location>
</feature>
<name>A0A2N5Y5U8_9GAMM</name>
<keyword evidence="1 4" id="KW-0378">Hydrolase</keyword>
<keyword evidence="5" id="KW-1185">Reference proteome</keyword>
<keyword evidence="2" id="KW-0812">Transmembrane</keyword>
<evidence type="ECO:0000313" key="5">
    <source>
        <dbReference type="Proteomes" id="UP000234845"/>
    </source>
</evidence>
<dbReference type="InterPro" id="IPR050300">
    <property type="entry name" value="GDXG_lipolytic_enzyme"/>
</dbReference>
<evidence type="ECO:0000259" key="3">
    <source>
        <dbReference type="Pfam" id="PF20434"/>
    </source>
</evidence>
<dbReference type="GO" id="GO:0016787">
    <property type="term" value="F:hydrolase activity"/>
    <property type="evidence" value="ECO:0007669"/>
    <property type="project" value="UniProtKB-KW"/>
</dbReference>
<evidence type="ECO:0000256" key="1">
    <source>
        <dbReference type="ARBA" id="ARBA00022801"/>
    </source>
</evidence>
<keyword evidence="2" id="KW-1133">Transmembrane helix</keyword>